<evidence type="ECO:0000256" key="1">
    <source>
        <dbReference type="SAM" id="SignalP"/>
    </source>
</evidence>
<dbReference type="EMBL" id="LDJH01000008">
    <property type="protein sequence ID" value="KRG58916.1"/>
    <property type="molecule type" value="Genomic_DNA"/>
</dbReference>
<dbReference type="Gene3D" id="3.30.1360.180">
    <property type="match status" value="1"/>
</dbReference>
<feature type="chain" id="PRO_5006393289" evidence="1">
    <location>
        <begin position="30"/>
        <end position="414"/>
    </location>
</feature>
<dbReference type="PANTHER" id="PTHR10151:SF120">
    <property type="entry name" value="BIS(5'-ADENOSYL)-TRIPHOSPHATASE"/>
    <property type="match status" value="1"/>
</dbReference>
<dbReference type="PATRIC" id="fig|266128.3.peg.2749"/>
<evidence type="ECO:0000313" key="3">
    <source>
        <dbReference type="EMBL" id="MBB1116211.1"/>
    </source>
</evidence>
<dbReference type="OrthoDB" id="9771966at2"/>
<dbReference type="SUPFAM" id="SSF53649">
    <property type="entry name" value="Alkaline phosphatase-like"/>
    <property type="match status" value="1"/>
</dbReference>
<dbReference type="RefSeq" id="WP_057664726.1">
    <property type="nucleotide sequence ID" value="NZ_JACIUV010000002.1"/>
</dbReference>
<name>A0A0R0C083_9GAMM</name>
<dbReference type="CDD" id="cd16018">
    <property type="entry name" value="Enpp"/>
    <property type="match status" value="1"/>
</dbReference>
<accession>A0A7W3UYL5</accession>
<dbReference type="PROSITE" id="PS51257">
    <property type="entry name" value="PROKAR_LIPOPROTEIN"/>
    <property type="match status" value="1"/>
</dbReference>
<comment type="caution">
    <text evidence="2">The sequence shown here is derived from an EMBL/GenBank/DDBJ whole genome shotgun (WGS) entry which is preliminary data.</text>
</comment>
<reference evidence="2 4" key="1">
    <citation type="submission" date="2015-05" db="EMBL/GenBank/DDBJ databases">
        <title>Genome sequencing and analysis of members of genus Stenotrophomonas.</title>
        <authorList>
            <person name="Patil P.P."/>
            <person name="Midha S."/>
            <person name="Patil P.B."/>
        </authorList>
    </citation>
    <scope>NUCLEOTIDE SEQUENCE [LARGE SCALE GENOMIC DNA]</scope>
    <source>
        <strain evidence="2 4">DSM 17805</strain>
    </source>
</reference>
<dbReference type="STRING" id="266128.ABB25_05440"/>
<dbReference type="PANTHER" id="PTHR10151">
    <property type="entry name" value="ECTONUCLEOTIDE PYROPHOSPHATASE/PHOSPHODIESTERASE"/>
    <property type="match status" value="1"/>
</dbReference>
<dbReference type="GO" id="GO:0016787">
    <property type="term" value="F:hydrolase activity"/>
    <property type="evidence" value="ECO:0007669"/>
    <property type="project" value="UniProtKB-ARBA"/>
</dbReference>
<feature type="signal peptide" evidence="1">
    <location>
        <begin position="1"/>
        <end position="29"/>
    </location>
</feature>
<protein>
    <submittedName>
        <fullName evidence="3">Alkaline phosphatase family protein</fullName>
    </submittedName>
    <submittedName>
        <fullName evidence="2">Phosphodiesterase</fullName>
    </submittedName>
</protein>
<evidence type="ECO:0000313" key="2">
    <source>
        <dbReference type="EMBL" id="KRG58916.1"/>
    </source>
</evidence>
<sequence>MKASYLLTGLAALLLSACASLSSPGSAPATVASATRSSVVFLSIDGLNASALGKGHTPNLDRLAAAGVQARWMTPSYPSITFPNHYTMATGLRPDRHGIVHNQMEDPELGRFELSDVEAVRTPGWWSDALPIWVLASRAGRRTASLSYPGGEVAIDGQRADLWHPYDESMQPQQRIELMLQWLEQEQRPDFVAGYFEHVDKAGHYYGPNSEQYASAIELIDAAIGTLVQGLEQRGMLAHTNLVIVSDHGMAEVPDGNTVAVEDMIAPELARAVSVGQLISFAPTPGNADKARQILVGQHRNYDCWPREQLPERWEFGSHRRIPAIICQMHEGWDANTRQVLAKRRPGVRGSHGYDNALPSMRSPFIAIGPAFRQRTVIEPIENVDIFPLLGKLLQIELPHGDGELEATANALAD</sequence>
<keyword evidence="1" id="KW-0732">Signal</keyword>
<reference evidence="3 5" key="2">
    <citation type="submission" date="2020-08" db="EMBL/GenBank/DDBJ databases">
        <title>Stenotrophomonas sp. W1S232.</title>
        <authorList>
            <person name="Deng Y."/>
        </authorList>
    </citation>
    <scope>NUCLEOTIDE SEQUENCE [LARGE SCALE GENOMIC DNA]</scope>
    <source>
        <strain evidence="3 5">W1S232</strain>
    </source>
</reference>
<dbReference type="Proteomes" id="UP000550609">
    <property type="component" value="Unassembled WGS sequence"/>
</dbReference>
<proteinExistence type="predicted"/>
<accession>A0A0R0C083</accession>
<keyword evidence="4" id="KW-1185">Reference proteome</keyword>
<dbReference type="InterPro" id="IPR017850">
    <property type="entry name" value="Alkaline_phosphatase_core_sf"/>
</dbReference>
<dbReference type="Pfam" id="PF01663">
    <property type="entry name" value="Phosphodiest"/>
    <property type="match status" value="1"/>
</dbReference>
<organism evidence="2 4">
    <name type="scientific">Stenotrophomonas koreensis</name>
    <dbReference type="NCBI Taxonomy" id="266128"/>
    <lineage>
        <taxon>Bacteria</taxon>
        <taxon>Pseudomonadati</taxon>
        <taxon>Pseudomonadota</taxon>
        <taxon>Gammaproteobacteria</taxon>
        <taxon>Lysobacterales</taxon>
        <taxon>Lysobacteraceae</taxon>
        <taxon>Stenotrophomonas</taxon>
    </lineage>
</organism>
<dbReference type="EMBL" id="JACIUV010000002">
    <property type="protein sequence ID" value="MBB1116211.1"/>
    <property type="molecule type" value="Genomic_DNA"/>
</dbReference>
<gene>
    <name evidence="2" type="ORF">ABB25_05440</name>
    <name evidence="3" type="ORF">H4O09_03885</name>
</gene>
<dbReference type="AlphaFoldDB" id="A0A0R0C083"/>
<dbReference type="Gene3D" id="3.40.720.10">
    <property type="entry name" value="Alkaline Phosphatase, subunit A"/>
    <property type="match status" value="1"/>
</dbReference>
<dbReference type="Proteomes" id="UP000051254">
    <property type="component" value="Unassembled WGS sequence"/>
</dbReference>
<evidence type="ECO:0000313" key="5">
    <source>
        <dbReference type="Proteomes" id="UP000550609"/>
    </source>
</evidence>
<evidence type="ECO:0000313" key="4">
    <source>
        <dbReference type="Proteomes" id="UP000051254"/>
    </source>
</evidence>
<dbReference type="InterPro" id="IPR002591">
    <property type="entry name" value="Phosphodiest/P_Trfase"/>
</dbReference>